<dbReference type="RefSeq" id="WP_116847836.1">
    <property type="nucleotide sequence ID" value="NZ_QTJU01000004.1"/>
</dbReference>
<sequence>MEDPFLLPVTYKGTQLQLEAQLQVRGYTHRFEVLVNGNAVYFETDEEGEYRAIAVNPITDHTPPDTGLLIAIAEAIKAVLA</sequence>
<dbReference type="EMBL" id="QTJU01000004">
    <property type="protein sequence ID" value="RFM27759.1"/>
    <property type="molecule type" value="Genomic_DNA"/>
</dbReference>
<reference evidence="1 2" key="1">
    <citation type="submission" date="2018-08" db="EMBL/GenBank/DDBJ databases">
        <title>Chitinophagaceae sp. K23C18032701, a novel bacterium isolated from forest soil.</title>
        <authorList>
            <person name="Wang C."/>
        </authorList>
    </citation>
    <scope>NUCLEOTIDE SEQUENCE [LARGE SCALE GENOMIC DNA]</scope>
    <source>
        <strain evidence="1 2">K23C18032701</strain>
    </source>
</reference>
<evidence type="ECO:0000313" key="2">
    <source>
        <dbReference type="Proteomes" id="UP000261284"/>
    </source>
</evidence>
<proteinExistence type="predicted"/>
<protein>
    <submittedName>
        <fullName evidence="1">Uncharacterized protein</fullName>
    </submittedName>
</protein>
<gene>
    <name evidence="1" type="ORF">DXN05_13745</name>
</gene>
<dbReference type="AlphaFoldDB" id="A0A3E1NIK2"/>
<comment type="caution">
    <text evidence="1">The sequence shown here is derived from an EMBL/GenBank/DDBJ whole genome shotgun (WGS) entry which is preliminary data.</text>
</comment>
<dbReference type="Proteomes" id="UP000261284">
    <property type="component" value="Unassembled WGS sequence"/>
</dbReference>
<keyword evidence="2" id="KW-1185">Reference proteome</keyword>
<accession>A0A3E1NIK2</accession>
<name>A0A3E1NIK2_9BACT</name>
<dbReference type="OrthoDB" id="675660at2"/>
<organism evidence="1 2">
    <name type="scientific">Deminuibacter soli</name>
    <dbReference type="NCBI Taxonomy" id="2291815"/>
    <lineage>
        <taxon>Bacteria</taxon>
        <taxon>Pseudomonadati</taxon>
        <taxon>Bacteroidota</taxon>
        <taxon>Chitinophagia</taxon>
        <taxon>Chitinophagales</taxon>
        <taxon>Chitinophagaceae</taxon>
        <taxon>Deminuibacter</taxon>
    </lineage>
</organism>
<evidence type="ECO:0000313" key="1">
    <source>
        <dbReference type="EMBL" id="RFM27759.1"/>
    </source>
</evidence>